<feature type="region of interest" description="Disordered" evidence="1">
    <location>
        <begin position="154"/>
        <end position="177"/>
    </location>
</feature>
<organism evidence="3 4">
    <name type="scientific">Bacteroides reticulotermitis JCM 10512</name>
    <dbReference type="NCBI Taxonomy" id="1445607"/>
    <lineage>
        <taxon>Bacteria</taxon>
        <taxon>Pseudomonadati</taxon>
        <taxon>Bacteroidota</taxon>
        <taxon>Bacteroidia</taxon>
        <taxon>Bacteroidales</taxon>
        <taxon>Bacteroidaceae</taxon>
        <taxon>Bacteroides</taxon>
    </lineage>
</organism>
<keyword evidence="2" id="KW-0732">Signal</keyword>
<keyword evidence="4" id="KW-1185">Reference proteome</keyword>
<evidence type="ECO:0000256" key="2">
    <source>
        <dbReference type="SAM" id="SignalP"/>
    </source>
</evidence>
<dbReference type="AlphaFoldDB" id="W4UVX1"/>
<dbReference type="EMBL" id="BAIV01000023">
    <property type="protein sequence ID" value="GAE85086.1"/>
    <property type="molecule type" value="Genomic_DNA"/>
</dbReference>
<dbReference type="RefSeq" id="WP_044164069.1">
    <property type="nucleotide sequence ID" value="NZ_BAIV01000023.1"/>
</dbReference>
<sequence length="194" mass="22649">MKTKFMHFMMAALLLGGSITLSAQNKETQEKKQRPTPEQMTQMQTDRMVKALMLDDATAAKFTPVYGNYLKELRECRMMNRTPRGQKDAGQATKMAPKPALTDAEIAKQIKDQFAQSRKLLDIREKYYTEFSKVLSQKQVTRIYQMEKSNANKFKKEFDRRKKGQKPGQGDRQRQRQHSLIIQVNRFIIIALFH</sequence>
<dbReference type="OrthoDB" id="894068at2"/>
<dbReference type="STRING" id="1445607.JCM10512_3484"/>
<proteinExistence type="predicted"/>
<evidence type="ECO:0000256" key="1">
    <source>
        <dbReference type="SAM" id="MobiDB-lite"/>
    </source>
</evidence>
<dbReference type="Proteomes" id="UP000019131">
    <property type="component" value="Unassembled WGS sequence"/>
</dbReference>
<evidence type="ECO:0008006" key="5">
    <source>
        <dbReference type="Google" id="ProtNLM"/>
    </source>
</evidence>
<feature type="signal peptide" evidence="2">
    <location>
        <begin position="1"/>
        <end position="23"/>
    </location>
</feature>
<evidence type="ECO:0000313" key="3">
    <source>
        <dbReference type="EMBL" id="GAE85086.1"/>
    </source>
</evidence>
<accession>W4UVX1</accession>
<evidence type="ECO:0000313" key="4">
    <source>
        <dbReference type="Proteomes" id="UP000019131"/>
    </source>
</evidence>
<name>W4UVX1_9BACE</name>
<protein>
    <recommendedName>
        <fullName evidence="5">DUF4890 domain-containing protein</fullName>
    </recommendedName>
</protein>
<comment type="caution">
    <text evidence="3">The sequence shown here is derived from an EMBL/GenBank/DDBJ whole genome shotgun (WGS) entry which is preliminary data.</text>
</comment>
<reference evidence="3 4" key="1">
    <citation type="journal article" date="2014" name="Genome Announc.">
        <title>Draft Genome Sequence of Bacteroides reticulotermitis Strain JCM 10512T, Isolated from the Gut of a Termite.</title>
        <authorList>
            <person name="Yuki M."/>
            <person name="Oshima K."/>
            <person name="Suda W."/>
            <person name="Sakamoto M."/>
            <person name="Iida T."/>
            <person name="Hattori M."/>
            <person name="Ohkuma M."/>
        </authorList>
    </citation>
    <scope>NUCLEOTIDE SEQUENCE [LARGE SCALE GENOMIC DNA]</scope>
    <source>
        <strain evidence="3 4">JCM 10512</strain>
    </source>
</reference>
<feature type="chain" id="PRO_5004849567" description="DUF4890 domain-containing protein" evidence="2">
    <location>
        <begin position="24"/>
        <end position="194"/>
    </location>
</feature>
<gene>
    <name evidence="3" type="ORF">JCM10512_3484</name>
</gene>